<protein>
    <submittedName>
        <fullName evidence="1">Uncharacterized protein</fullName>
    </submittedName>
</protein>
<accession>A0ABQ2B7Z7</accession>
<reference evidence="2" key="1">
    <citation type="journal article" date="2019" name="Int. J. Syst. Evol. Microbiol.">
        <title>The Global Catalogue of Microorganisms (GCM) 10K type strain sequencing project: providing services to taxonomists for standard genome sequencing and annotation.</title>
        <authorList>
            <consortium name="The Broad Institute Genomics Platform"/>
            <consortium name="The Broad Institute Genome Sequencing Center for Infectious Disease"/>
            <person name="Wu L."/>
            <person name="Ma J."/>
        </authorList>
    </citation>
    <scope>NUCLEOTIDE SEQUENCE [LARGE SCALE GENOMIC DNA]</scope>
    <source>
        <strain evidence="2">CCM 8653</strain>
    </source>
</reference>
<gene>
    <name evidence="1" type="ORF">GCM10007368_28780</name>
</gene>
<evidence type="ECO:0000313" key="2">
    <source>
        <dbReference type="Proteomes" id="UP000632535"/>
    </source>
</evidence>
<name>A0ABQ2B7Z7_9MICO</name>
<comment type="caution">
    <text evidence="1">The sequence shown here is derived from an EMBL/GenBank/DDBJ whole genome shotgun (WGS) entry which is preliminary data.</text>
</comment>
<keyword evidence="2" id="KW-1185">Reference proteome</keyword>
<organism evidence="1 2">
    <name type="scientific">Isoptericola cucumis</name>
    <dbReference type="NCBI Taxonomy" id="1776856"/>
    <lineage>
        <taxon>Bacteria</taxon>
        <taxon>Bacillati</taxon>
        <taxon>Actinomycetota</taxon>
        <taxon>Actinomycetes</taxon>
        <taxon>Micrococcales</taxon>
        <taxon>Promicromonosporaceae</taxon>
        <taxon>Isoptericola</taxon>
    </lineage>
</organism>
<evidence type="ECO:0000313" key="1">
    <source>
        <dbReference type="EMBL" id="GGI09944.1"/>
    </source>
</evidence>
<sequence length="76" mass="8035">MVQPPADDLAGTLFVPGRRSHAAGQAPGLVHHRAEDVDDDDGPAVLREWLHGRHRSRVPARKNAGLARAADLASGA</sequence>
<dbReference type="EMBL" id="BMDG01000010">
    <property type="protein sequence ID" value="GGI09944.1"/>
    <property type="molecule type" value="Genomic_DNA"/>
</dbReference>
<proteinExistence type="predicted"/>
<dbReference type="Proteomes" id="UP000632535">
    <property type="component" value="Unassembled WGS sequence"/>
</dbReference>